<evidence type="ECO:0000313" key="1">
    <source>
        <dbReference type="EMBL" id="ORE08280.1"/>
    </source>
</evidence>
<dbReference type="VEuPathDB" id="FungiDB:BCV72DRAFT_303926"/>
<proteinExistence type="predicted"/>
<dbReference type="EMBL" id="KV921891">
    <property type="protein sequence ID" value="ORE08280.1"/>
    <property type="molecule type" value="Genomic_DNA"/>
</dbReference>
<accession>A0A1X0R8A7</accession>
<organism evidence="1">
    <name type="scientific">Rhizopus microsporus var. microsporus</name>
    <dbReference type="NCBI Taxonomy" id="86635"/>
    <lineage>
        <taxon>Eukaryota</taxon>
        <taxon>Fungi</taxon>
        <taxon>Fungi incertae sedis</taxon>
        <taxon>Mucoromycota</taxon>
        <taxon>Mucoromycotina</taxon>
        <taxon>Mucoromycetes</taxon>
        <taxon>Mucorales</taxon>
        <taxon>Mucorineae</taxon>
        <taxon>Rhizopodaceae</taxon>
        <taxon>Rhizopus</taxon>
    </lineage>
</organism>
<name>A0A1X0R8A7_RHIZD</name>
<dbReference type="AlphaFoldDB" id="A0A1X0R8A7"/>
<dbReference type="Proteomes" id="UP000242414">
    <property type="component" value="Unassembled WGS sequence"/>
</dbReference>
<gene>
    <name evidence="1" type="ORF">BCV72DRAFT_303926</name>
</gene>
<protein>
    <submittedName>
        <fullName evidence="1">Uncharacterized protein</fullName>
    </submittedName>
</protein>
<reference evidence="1" key="1">
    <citation type="journal article" date="2016" name="Proc. Natl. Acad. Sci. U.S.A.">
        <title>Lipid metabolic changes in an early divergent fungus govern the establishment of a mutualistic symbiosis with endobacteria.</title>
        <authorList>
            <person name="Lastovetsky O.A."/>
            <person name="Gaspar M.L."/>
            <person name="Mondo S.J."/>
            <person name="LaButti K.M."/>
            <person name="Sandor L."/>
            <person name="Grigoriev I.V."/>
            <person name="Henry S.A."/>
            <person name="Pawlowska T.E."/>
        </authorList>
    </citation>
    <scope>NUCLEOTIDE SEQUENCE [LARGE SCALE GENOMIC DNA]</scope>
    <source>
        <strain evidence="1">ATCC 52814</strain>
    </source>
</reference>
<sequence length="116" mass="13361">MMEQCPYSNRVFTYTNPIRDNAYKWLDANPINAINAIHSVSGDGNRGFRAVSFDAYKTQDNWILMKEDMLATYMHEENYNTLYKAVGDSSTIDFERQAMIARLSSRISSCNNNRSL</sequence>